<dbReference type="PANTHER" id="PTHR31490:SF90">
    <property type="entry name" value="ENDO-1,4-BETA-XYLANASE A"/>
    <property type="match status" value="1"/>
</dbReference>
<dbReference type="InterPro" id="IPR001000">
    <property type="entry name" value="GH10_dom"/>
</dbReference>
<dbReference type="AlphaFoldDB" id="A0A1Y2C839"/>
<dbReference type="Proteomes" id="UP000193920">
    <property type="component" value="Unassembled WGS sequence"/>
</dbReference>
<keyword evidence="2 10" id="KW-0732">Signal</keyword>
<dbReference type="Pfam" id="PF00331">
    <property type="entry name" value="Glyco_hydro_10"/>
    <property type="match status" value="1"/>
</dbReference>
<evidence type="ECO:0000259" key="11">
    <source>
        <dbReference type="PROSITE" id="PS51760"/>
    </source>
</evidence>
<evidence type="ECO:0000256" key="7">
    <source>
        <dbReference type="ARBA" id="ARBA00023326"/>
    </source>
</evidence>
<feature type="domain" description="GH10" evidence="11">
    <location>
        <begin position="102"/>
        <end position="456"/>
    </location>
</feature>
<comment type="similarity">
    <text evidence="1 8">Belongs to the glycosyl hydrolase 10 (cellulase F) family.</text>
</comment>
<dbReference type="STRING" id="1754190.A0A1Y2C839"/>
<evidence type="ECO:0000259" key="12">
    <source>
        <dbReference type="PROSITE" id="PS51763"/>
    </source>
</evidence>
<evidence type="ECO:0000256" key="2">
    <source>
        <dbReference type="ARBA" id="ARBA00022729"/>
    </source>
</evidence>
<feature type="domain" description="CBM10" evidence="12">
    <location>
        <begin position="24"/>
        <end position="61"/>
    </location>
</feature>
<comment type="caution">
    <text evidence="13">The sequence shown here is derived from an EMBL/GenBank/DDBJ whole genome shotgun (WGS) entry which is preliminary data.</text>
</comment>
<feature type="region of interest" description="Disordered" evidence="9">
    <location>
        <begin position="467"/>
        <end position="496"/>
    </location>
</feature>
<dbReference type="PROSITE" id="PS51760">
    <property type="entry name" value="GH10_2"/>
    <property type="match status" value="1"/>
</dbReference>
<organism evidence="13 14">
    <name type="scientific">Neocallimastix californiae</name>
    <dbReference type="NCBI Taxonomy" id="1754190"/>
    <lineage>
        <taxon>Eukaryota</taxon>
        <taxon>Fungi</taxon>
        <taxon>Fungi incertae sedis</taxon>
        <taxon>Chytridiomycota</taxon>
        <taxon>Chytridiomycota incertae sedis</taxon>
        <taxon>Neocallimastigomycetes</taxon>
        <taxon>Neocallimastigales</taxon>
        <taxon>Neocallimastigaceae</taxon>
        <taxon>Neocallimastix</taxon>
    </lineage>
</organism>
<dbReference type="GO" id="GO:0031176">
    <property type="term" value="F:endo-1,4-beta-xylanase activity"/>
    <property type="evidence" value="ECO:0007669"/>
    <property type="project" value="UniProtKB-EC"/>
</dbReference>
<dbReference type="OrthoDB" id="3055998at2759"/>
<dbReference type="GO" id="GO:0000272">
    <property type="term" value="P:polysaccharide catabolic process"/>
    <property type="evidence" value="ECO:0007669"/>
    <property type="project" value="UniProtKB-KW"/>
</dbReference>
<reference evidence="13 14" key="1">
    <citation type="submission" date="2016-08" db="EMBL/GenBank/DDBJ databases">
        <title>A Parts List for Fungal Cellulosomes Revealed by Comparative Genomics.</title>
        <authorList>
            <consortium name="DOE Joint Genome Institute"/>
            <person name="Haitjema C.H."/>
            <person name="Gilmore S.P."/>
            <person name="Henske J.K."/>
            <person name="Solomon K.V."/>
            <person name="De Groot R."/>
            <person name="Kuo A."/>
            <person name="Mondo S.J."/>
            <person name="Salamov A.A."/>
            <person name="Labutti K."/>
            <person name="Zhao Z."/>
            <person name="Chiniquy J."/>
            <person name="Barry K."/>
            <person name="Brewer H.M."/>
            <person name="Purvine S.O."/>
            <person name="Wright A.T."/>
            <person name="Boxma B."/>
            <person name="Van Alen T."/>
            <person name="Hackstein J.H."/>
            <person name="Baker S.E."/>
            <person name="Grigoriev I.V."/>
            <person name="O'Malley M.A."/>
        </authorList>
    </citation>
    <scope>NUCLEOTIDE SEQUENCE [LARGE SCALE GENOMIC DNA]</scope>
    <source>
        <strain evidence="13 14">G1</strain>
    </source>
</reference>
<evidence type="ECO:0000313" key="13">
    <source>
        <dbReference type="EMBL" id="ORY43201.1"/>
    </source>
</evidence>
<dbReference type="Gene3D" id="3.20.20.80">
    <property type="entry name" value="Glycosidases"/>
    <property type="match status" value="1"/>
</dbReference>
<dbReference type="Gene3D" id="3.90.1220.10">
    <property type="entry name" value="Cellulose docking domain, dockering"/>
    <property type="match status" value="1"/>
</dbReference>
<dbReference type="Pfam" id="PF02013">
    <property type="entry name" value="CBM_10"/>
    <property type="match status" value="1"/>
</dbReference>
<keyword evidence="3" id="KW-0677">Repeat</keyword>
<evidence type="ECO:0000313" key="14">
    <source>
        <dbReference type="Proteomes" id="UP000193920"/>
    </source>
</evidence>
<protein>
    <recommendedName>
        <fullName evidence="8">Beta-xylanase</fullName>
        <ecNumber evidence="8">3.2.1.8</ecNumber>
    </recommendedName>
</protein>
<evidence type="ECO:0000256" key="10">
    <source>
        <dbReference type="SAM" id="SignalP"/>
    </source>
</evidence>
<comment type="catalytic activity">
    <reaction evidence="8">
        <text>Endohydrolysis of (1-&gt;4)-beta-D-xylosidic linkages in xylans.</text>
        <dbReference type="EC" id="3.2.1.8"/>
    </reaction>
</comment>
<dbReference type="SMART" id="SM00633">
    <property type="entry name" value="Glyco_10"/>
    <property type="match status" value="1"/>
</dbReference>
<feature type="signal peptide" evidence="10">
    <location>
        <begin position="1"/>
        <end position="18"/>
    </location>
</feature>
<keyword evidence="7 8" id="KW-0624">Polysaccharide degradation</keyword>
<evidence type="ECO:0000256" key="8">
    <source>
        <dbReference type="RuleBase" id="RU361174"/>
    </source>
</evidence>
<dbReference type="PROSITE" id="PS51763">
    <property type="entry name" value="CBM10"/>
    <property type="match status" value="1"/>
</dbReference>
<accession>A0A1Y2C839</accession>
<dbReference type="InterPro" id="IPR002883">
    <property type="entry name" value="CBM10/Dockerin_dom"/>
</dbReference>
<dbReference type="InterPro" id="IPR044846">
    <property type="entry name" value="GH10"/>
</dbReference>
<dbReference type="EMBL" id="MCOG01000117">
    <property type="protein sequence ID" value="ORY43201.1"/>
    <property type="molecule type" value="Genomic_DNA"/>
</dbReference>
<proteinExistence type="inferred from homology"/>
<evidence type="ECO:0000256" key="6">
    <source>
        <dbReference type="ARBA" id="ARBA00023295"/>
    </source>
</evidence>
<evidence type="ECO:0000256" key="5">
    <source>
        <dbReference type="ARBA" id="ARBA00023277"/>
    </source>
</evidence>
<dbReference type="InterPro" id="IPR009034">
    <property type="entry name" value="Dockerin_dom_fun_sf"/>
</dbReference>
<gene>
    <name evidence="13" type="ORF">LY90DRAFT_671773</name>
</gene>
<evidence type="ECO:0000256" key="1">
    <source>
        <dbReference type="ARBA" id="ARBA00007495"/>
    </source>
</evidence>
<evidence type="ECO:0000256" key="9">
    <source>
        <dbReference type="SAM" id="MobiDB-lite"/>
    </source>
</evidence>
<dbReference type="InterPro" id="IPR017853">
    <property type="entry name" value="GH"/>
</dbReference>
<dbReference type="SUPFAM" id="SSF51445">
    <property type="entry name" value="(Trans)glycosidases"/>
    <property type="match status" value="1"/>
</dbReference>
<keyword evidence="4 8" id="KW-0378">Hydrolase</keyword>
<name>A0A1Y2C839_9FUNG</name>
<keyword evidence="6 8" id="KW-0326">Glycosidase</keyword>
<dbReference type="EC" id="3.2.1.8" evidence="8"/>
<keyword evidence="14" id="KW-1185">Reference proteome</keyword>
<keyword evidence="5 8" id="KW-0119">Carbohydrate metabolism</keyword>
<evidence type="ECO:0000256" key="4">
    <source>
        <dbReference type="ARBA" id="ARBA00022801"/>
    </source>
</evidence>
<sequence>MKFNQLLLLTSSLALSFAKPSGESCWSEKFNIPCCKSTTSVERSTYNGDFGKENGQWCGLGESKRPIEDIPPEAPIPRDIDSLRDPAAECDISDSITGDSLAKEAPFRFGVGLNGIDINNYTPSSKKMMELIKYQFNSMTYSNGMKSLKIMDEEGSRKNIAEGREEVAVDFSGIIDGLEFAKKNGIHIRGHVLVWHKQTPDWFFRKDFDTEKEYADVETIFVRLESYMKAYFDFLNFNYPGVVDVFDVVNEAIEVREGKFDNSTGWYTRTESLEGDDNIWNTLVGPSYVVRAFRIARKYALPTTKLVYNDVDTFMTKPHDKTQAVIDLMNILRAEDLVDALGMESYIDQDLVNVDAPEDYARAIERFTEAGLEIQITEFTIYNDDREDWLETQTKRYRDFFQVVIDHVKKGYDNISSFTVFGLQDGYRFYDNDTQKTRLFDHDLQKKPNYYAIMEILKQYNAELAGEEVSDDDNVVEVESGAVEEEENSDSEEETQ</sequence>
<dbReference type="SUPFAM" id="SSF64571">
    <property type="entry name" value="Cellulose docking domain, dockering"/>
    <property type="match status" value="1"/>
</dbReference>
<evidence type="ECO:0000256" key="3">
    <source>
        <dbReference type="ARBA" id="ARBA00022737"/>
    </source>
</evidence>
<dbReference type="PANTHER" id="PTHR31490">
    <property type="entry name" value="GLYCOSYL HYDROLASE"/>
    <property type="match status" value="1"/>
</dbReference>
<dbReference type="PRINTS" id="PR00134">
    <property type="entry name" value="GLHYDRLASE10"/>
</dbReference>
<feature type="chain" id="PRO_5012485951" description="Beta-xylanase" evidence="10">
    <location>
        <begin position="19"/>
        <end position="496"/>
    </location>
</feature>